<dbReference type="AlphaFoldDB" id="A0AAD6UWG6"/>
<accession>A0AAD6UWG6</accession>
<dbReference type="Proteomes" id="UP001219525">
    <property type="component" value="Unassembled WGS sequence"/>
</dbReference>
<dbReference type="EMBL" id="JARJCW010000127">
    <property type="protein sequence ID" value="KAJ7191847.1"/>
    <property type="molecule type" value="Genomic_DNA"/>
</dbReference>
<protein>
    <submittedName>
        <fullName evidence="1">Uncharacterized protein</fullName>
    </submittedName>
</protein>
<evidence type="ECO:0000313" key="1">
    <source>
        <dbReference type="EMBL" id="KAJ7191847.1"/>
    </source>
</evidence>
<evidence type="ECO:0000313" key="2">
    <source>
        <dbReference type="Proteomes" id="UP001219525"/>
    </source>
</evidence>
<gene>
    <name evidence="1" type="ORF">GGX14DRAFT_380630</name>
</gene>
<organism evidence="1 2">
    <name type="scientific">Mycena pura</name>
    <dbReference type="NCBI Taxonomy" id="153505"/>
    <lineage>
        <taxon>Eukaryota</taxon>
        <taxon>Fungi</taxon>
        <taxon>Dikarya</taxon>
        <taxon>Basidiomycota</taxon>
        <taxon>Agaricomycotina</taxon>
        <taxon>Agaricomycetes</taxon>
        <taxon>Agaricomycetidae</taxon>
        <taxon>Agaricales</taxon>
        <taxon>Marasmiineae</taxon>
        <taxon>Mycenaceae</taxon>
        <taxon>Mycena</taxon>
    </lineage>
</organism>
<keyword evidence="2" id="KW-1185">Reference proteome</keyword>
<feature type="non-terminal residue" evidence="1">
    <location>
        <position position="173"/>
    </location>
</feature>
<comment type="caution">
    <text evidence="1">The sequence shown here is derived from an EMBL/GenBank/DDBJ whole genome shotgun (WGS) entry which is preliminary data.</text>
</comment>
<name>A0AAD6UWG6_9AGAR</name>
<sequence>PATKSLKSTDNIPSESGWRYWMDDEGANLKSALLEGHTNGLFMPNDPIHVNLFQWLWVRIIRHHLNEFKTYFNATPRRSQKAKLLPTAAPDAVWRNPQAFGLQHCGTAIPKEAVQELRDRLPLSREHVMRWVPDEFDQLAMYTYEQIGEPSFHHSTGWETYRKMLTLIQDVYR</sequence>
<reference evidence="1" key="1">
    <citation type="submission" date="2023-03" db="EMBL/GenBank/DDBJ databases">
        <title>Massive genome expansion in bonnet fungi (Mycena s.s.) driven by repeated elements and novel gene families across ecological guilds.</title>
        <authorList>
            <consortium name="Lawrence Berkeley National Laboratory"/>
            <person name="Harder C.B."/>
            <person name="Miyauchi S."/>
            <person name="Viragh M."/>
            <person name="Kuo A."/>
            <person name="Thoen E."/>
            <person name="Andreopoulos B."/>
            <person name="Lu D."/>
            <person name="Skrede I."/>
            <person name="Drula E."/>
            <person name="Henrissat B."/>
            <person name="Morin E."/>
            <person name="Kohler A."/>
            <person name="Barry K."/>
            <person name="LaButti K."/>
            <person name="Morin E."/>
            <person name="Salamov A."/>
            <person name="Lipzen A."/>
            <person name="Mereny Z."/>
            <person name="Hegedus B."/>
            <person name="Baldrian P."/>
            <person name="Stursova M."/>
            <person name="Weitz H."/>
            <person name="Taylor A."/>
            <person name="Grigoriev I.V."/>
            <person name="Nagy L.G."/>
            <person name="Martin F."/>
            <person name="Kauserud H."/>
        </authorList>
    </citation>
    <scope>NUCLEOTIDE SEQUENCE</scope>
    <source>
        <strain evidence="1">9144</strain>
    </source>
</reference>
<proteinExistence type="predicted"/>